<keyword evidence="3 6" id="KW-0805">Transcription regulation</keyword>
<dbReference type="OrthoDB" id="1928390at2759"/>
<dbReference type="PANTHER" id="PTHR33057">
    <property type="entry name" value="TRANSCRIPTION REPRESSOR OFP7-RELATED"/>
    <property type="match status" value="1"/>
</dbReference>
<proteinExistence type="predicted"/>
<evidence type="ECO:0000256" key="5">
    <source>
        <dbReference type="ARBA" id="ARBA00023242"/>
    </source>
</evidence>
<evidence type="ECO:0000256" key="1">
    <source>
        <dbReference type="ARBA" id="ARBA00004123"/>
    </source>
</evidence>
<dbReference type="NCBIfam" id="TIGR01568">
    <property type="entry name" value="A_thal_3678"/>
    <property type="match status" value="1"/>
</dbReference>
<keyword evidence="2 6" id="KW-0678">Repressor</keyword>
<feature type="region of interest" description="Disordered" evidence="7">
    <location>
        <begin position="57"/>
        <end position="111"/>
    </location>
</feature>
<dbReference type="AlphaFoldDB" id="A0A7I8K9T5"/>
<dbReference type="GO" id="GO:0045892">
    <property type="term" value="P:negative regulation of DNA-templated transcription"/>
    <property type="evidence" value="ECO:0007669"/>
    <property type="project" value="UniProtKB-UniRule"/>
</dbReference>
<sequence length="256" mass="28894">MGKRFGLRISWAIPSLNSCRSKDEDAAAAAAAPAAKEALLPAYLWEEEEKWHVVARVEPSPRQKIDSEDGGRELFPPLPLRRSRRRTAAKKKIKSKSKTKMRSRVSTSSANSHWFTSEDEKEYVEEYDYEDGETEVLMSSSRSFSTDDSSPPRERASSVLERLKMTPLLKLAGGKVKESFAVVKKSEDPYGDFRSSMAEMVVENQMYDEGDLEQLLHCFLVLNSRHHHPAIVRAFSDIWAAIFPNTAMPSCPTPQP</sequence>
<reference evidence="9" key="1">
    <citation type="submission" date="2020-02" db="EMBL/GenBank/DDBJ databases">
        <authorList>
            <person name="Scholz U."/>
            <person name="Mascher M."/>
            <person name="Fiebig A."/>
        </authorList>
    </citation>
    <scope>NUCLEOTIDE SEQUENCE</scope>
</reference>
<feature type="compositionally biased region" description="Basic and acidic residues" evidence="7">
    <location>
        <begin position="59"/>
        <end position="72"/>
    </location>
</feature>
<dbReference type="PROSITE" id="PS51754">
    <property type="entry name" value="OVATE"/>
    <property type="match status" value="1"/>
</dbReference>
<comment type="subcellular location">
    <subcellularLocation>
        <location evidence="1 6">Nucleus</location>
    </subcellularLocation>
</comment>
<feature type="domain" description="OVATE" evidence="8">
    <location>
        <begin position="182"/>
        <end position="241"/>
    </location>
</feature>
<organism evidence="9 10">
    <name type="scientific">Spirodela intermedia</name>
    <name type="common">Intermediate duckweed</name>
    <dbReference type="NCBI Taxonomy" id="51605"/>
    <lineage>
        <taxon>Eukaryota</taxon>
        <taxon>Viridiplantae</taxon>
        <taxon>Streptophyta</taxon>
        <taxon>Embryophyta</taxon>
        <taxon>Tracheophyta</taxon>
        <taxon>Spermatophyta</taxon>
        <taxon>Magnoliopsida</taxon>
        <taxon>Liliopsida</taxon>
        <taxon>Araceae</taxon>
        <taxon>Lemnoideae</taxon>
        <taxon>Spirodela</taxon>
    </lineage>
</organism>
<comment type="function">
    <text evidence="6">Transcriptional repressor that regulates multiple aspects of plant growth and development.</text>
</comment>
<dbReference type="EMBL" id="LR746266">
    <property type="protein sequence ID" value="CAA7393648.1"/>
    <property type="molecule type" value="Genomic_DNA"/>
</dbReference>
<keyword evidence="4 6" id="KW-0804">Transcription</keyword>
<protein>
    <recommendedName>
        <fullName evidence="6">Transcription repressor</fullName>
    </recommendedName>
    <alternativeName>
        <fullName evidence="6">Ovate family protein</fullName>
    </alternativeName>
</protein>
<gene>
    <name evidence="9" type="ORF">SI8410_03004372</name>
</gene>
<feature type="compositionally biased region" description="Basic residues" evidence="7">
    <location>
        <begin position="81"/>
        <end position="103"/>
    </location>
</feature>
<keyword evidence="10" id="KW-1185">Reference proteome</keyword>
<evidence type="ECO:0000256" key="7">
    <source>
        <dbReference type="SAM" id="MobiDB-lite"/>
    </source>
</evidence>
<dbReference type="InterPro" id="IPR006458">
    <property type="entry name" value="Ovate_C"/>
</dbReference>
<dbReference type="InterPro" id="IPR038933">
    <property type="entry name" value="Ovate"/>
</dbReference>
<dbReference type="GO" id="GO:0005634">
    <property type="term" value="C:nucleus"/>
    <property type="evidence" value="ECO:0007669"/>
    <property type="project" value="UniProtKB-SubCell"/>
</dbReference>
<evidence type="ECO:0000256" key="2">
    <source>
        <dbReference type="ARBA" id="ARBA00022491"/>
    </source>
</evidence>
<dbReference type="Pfam" id="PF04844">
    <property type="entry name" value="Ovate"/>
    <property type="match status" value="1"/>
</dbReference>
<feature type="compositionally biased region" description="Low complexity" evidence="7">
    <location>
        <begin position="139"/>
        <end position="149"/>
    </location>
</feature>
<evidence type="ECO:0000313" key="9">
    <source>
        <dbReference type="EMBL" id="CAA7393648.1"/>
    </source>
</evidence>
<evidence type="ECO:0000256" key="6">
    <source>
        <dbReference type="RuleBase" id="RU367028"/>
    </source>
</evidence>
<dbReference type="PANTHER" id="PTHR33057:SF224">
    <property type="entry name" value="TRANSCRIPTION REPRESSOR"/>
    <property type="match status" value="1"/>
</dbReference>
<feature type="region of interest" description="Disordered" evidence="7">
    <location>
        <begin position="138"/>
        <end position="157"/>
    </location>
</feature>
<dbReference type="Proteomes" id="UP000663760">
    <property type="component" value="Chromosome 3"/>
</dbReference>
<evidence type="ECO:0000256" key="4">
    <source>
        <dbReference type="ARBA" id="ARBA00023163"/>
    </source>
</evidence>
<evidence type="ECO:0000259" key="8">
    <source>
        <dbReference type="PROSITE" id="PS51754"/>
    </source>
</evidence>
<name>A0A7I8K9T5_SPIIN</name>
<evidence type="ECO:0000313" key="10">
    <source>
        <dbReference type="Proteomes" id="UP000663760"/>
    </source>
</evidence>
<evidence type="ECO:0000256" key="3">
    <source>
        <dbReference type="ARBA" id="ARBA00023015"/>
    </source>
</evidence>
<accession>A0A7I8K9T5</accession>
<keyword evidence="5 6" id="KW-0539">Nucleus</keyword>